<feature type="chain" id="PRO_5037456905" evidence="1">
    <location>
        <begin position="33"/>
        <end position="191"/>
    </location>
</feature>
<comment type="caution">
    <text evidence="2">The sequence shown here is derived from an EMBL/GenBank/DDBJ whole genome shotgun (WGS) entry which is preliminary data.</text>
</comment>
<proteinExistence type="predicted"/>
<dbReference type="Gene3D" id="2.30.110.20">
    <property type="entry name" value="Hcp1-like"/>
    <property type="match status" value="1"/>
</dbReference>
<evidence type="ECO:0000313" key="3">
    <source>
        <dbReference type="Proteomes" id="UP000622317"/>
    </source>
</evidence>
<keyword evidence="1" id="KW-0732">Signal</keyword>
<sequence>MILATLFPLLSKRGLLATFLLAVAAFVPASHAALTGYLKIPDIPGESQRAEHEDEIDIHGISWGVEAQAADDGSGRTRARAEVSAITLKKYYDASSPYLFLSAAQGKSFDEITITFIRSNPDSGSFPYLTITLSNCVVTNYQVTGGTSVDDKQSEEVSLSFETINIKYVVQADDHSAGDEHEIEYDIAAGV</sequence>
<keyword evidence="3" id="KW-1185">Reference proteome</keyword>
<dbReference type="Proteomes" id="UP000622317">
    <property type="component" value="Unassembled WGS sequence"/>
</dbReference>
<dbReference type="InterPro" id="IPR036624">
    <property type="entry name" value="Hcp1-lik_sf"/>
</dbReference>
<name>A0A927IJH0_9BACT</name>
<dbReference type="SUPFAM" id="SSF141452">
    <property type="entry name" value="Hcp1-like"/>
    <property type="match status" value="1"/>
</dbReference>
<gene>
    <name evidence="2" type="ORF">IEN85_22620</name>
</gene>
<dbReference type="NCBIfam" id="TIGR03344">
    <property type="entry name" value="VI_effect_Hcp1"/>
    <property type="match status" value="1"/>
</dbReference>
<dbReference type="Pfam" id="PF05638">
    <property type="entry name" value="T6SS_HCP"/>
    <property type="match status" value="1"/>
</dbReference>
<dbReference type="EMBL" id="JACYFG010000060">
    <property type="protein sequence ID" value="MBD5782311.1"/>
    <property type="molecule type" value="Genomic_DNA"/>
</dbReference>
<protein>
    <submittedName>
        <fullName evidence="2">Type VI secretion system tube protein Hcp</fullName>
    </submittedName>
</protein>
<evidence type="ECO:0000256" key="1">
    <source>
        <dbReference type="SAM" id="SignalP"/>
    </source>
</evidence>
<accession>A0A927IJH0</accession>
<evidence type="ECO:0000313" key="2">
    <source>
        <dbReference type="EMBL" id="MBD5782311.1"/>
    </source>
</evidence>
<dbReference type="InterPro" id="IPR053165">
    <property type="entry name" value="HSI-I_assembly_Hcp1"/>
</dbReference>
<feature type="signal peptide" evidence="1">
    <location>
        <begin position="1"/>
        <end position="32"/>
    </location>
</feature>
<dbReference type="PANTHER" id="PTHR36152:SF1">
    <property type="entry name" value="UBIQUITIN-LIKE DOMAIN-CONTAINING PROTEIN"/>
    <property type="match status" value="1"/>
</dbReference>
<reference evidence="2" key="1">
    <citation type="submission" date="2020-09" db="EMBL/GenBank/DDBJ databases">
        <title>Pelagicoccus enzymogenes sp. nov. with an EPS production, isolated from marine sediment.</title>
        <authorList>
            <person name="Feng X."/>
        </authorList>
    </citation>
    <scope>NUCLEOTIDE SEQUENCE</scope>
    <source>
        <strain evidence="2">NFK12</strain>
    </source>
</reference>
<organism evidence="2 3">
    <name type="scientific">Pelagicoccus enzymogenes</name>
    <dbReference type="NCBI Taxonomy" id="2773457"/>
    <lineage>
        <taxon>Bacteria</taxon>
        <taxon>Pseudomonadati</taxon>
        <taxon>Verrucomicrobiota</taxon>
        <taxon>Opitutia</taxon>
        <taxon>Puniceicoccales</taxon>
        <taxon>Pelagicoccaceae</taxon>
        <taxon>Pelagicoccus</taxon>
    </lineage>
</organism>
<dbReference type="InterPro" id="IPR008514">
    <property type="entry name" value="T6SS_Hcp"/>
</dbReference>
<dbReference type="PANTHER" id="PTHR36152">
    <property type="entry name" value="CYTOPLASMIC PROTEIN-RELATED"/>
    <property type="match status" value="1"/>
</dbReference>
<dbReference type="AlphaFoldDB" id="A0A927IJH0"/>